<gene>
    <name evidence="2" type="ORF">VDBG_00557</name>
</gene>
<accession>C9S6D7</accession>
<feature type="compositionally biased region" description="Basic and acidic residues" evidence="1">
    <location>
        <begin position="122"/>
        <end position="151"/>
    </location>
</feature>
<evidence type="ECO:0000313" key="2">
    <source>
        <dbReference type="EMBL" id="EEY14449.1"/>
    </source>
</evidence>
<dbReference type="GeneID" id="9529230"/>
<dbReference type="Proteomes" id="UP000008698">
    <property type="component" value="Unassembled WGS sequence"/>
</dbReference>
<name>C9S6D7_VERA1</name>
<reference evidence="3" key="1">
    <citation type="journal article" date="2011" name="PLoS Pathog.">
        <title>Comparative genomics yields insights into niche adaptation of plant vascular wilt pathogens.</title>
        <authorList>
            <person name="Klosterman S.J."/>
            <person name="Subbarao K.V."/>
            <person name="Kang S."/>
            <person name="Veronese P."/>
            <person name="Gold S.E."/>
            <person name="Thomma B.P.H.J."/>
            <person name="Chen Z."/>
            <person name="Henrissat B."/>
            <person name="Lee Y.-H."/>
            <person name="Park J."/>
            <person name="Garcia-Pedrajas M.D."/>
            <person name="Barbara D.J."/>
            <person name="Anchieta A."/>
            <person name="de Jonge R."/>
            <person name="Santhanam P."/>
            <person name="Maruthachalam K."/>
            <person name="Atallah Z."/>
            <person name="Amyotte S.G."/>
            <person name="Paz Z."/>
            <person name="Inderbitzin P."/>
            <person name="Hayes R.J."/>
            <person name="Heiman D.I."/>
            <person name="Young S."/>
            <person name="Zeng Q."/>
            <person name="Engels R."/>
            <person name="Galagan J."/>
            <person name="Cuomo C.A."/>
            <person name="Dobinson K.F."/>
            <person name="Ma L.-J."/>
        </authorList>
    </citation>
    <scope>NUCLEOTIDE SEQUENCE [LARGE SCALE GENOMIC DNA]</scope>
    <source>
        <strain evidence="3">VaMs.102 / ATCC MYA-4576 / FGSC 10136</strain>
    </source>
</reference>
<proteinExistence type="predicted"/>
<dbReference type="AlphaFoldDB" id="C9S6D7"/>
<evidence type="ECO:0000256" key="1">
    <source>
        <dbReference type="SAM" id="MobiDB-lite"/>
    </source>
</evidence>
<dbReference type="KEGG" id="val:VDBG_00557"/>
<dbReference type="HOGENOM" id="CLU_1636699_0_0_1"/>
<dbReference type="EMBL" id="DS985214">
    <property type="protein sequence ID" value="EEY14449.1"/>
    <property type="molecule type" value="Genomic_DNA"/>
</dbReference>
<protein>
    <submittedName>
        <fullName evidence="2">Predicted protein</fullName>
    </submittedName>
</protein>
<organism evidence="3">
    <name type="scientific">Verticillium alfalfae (strain VaMs.102 / ATCC MYA-4576 / FGSC 10136)</name>
    <name type="common">Verticillium wilt of alfalfa</name>
    <name type="synonym">Verticillium albo-atrum</name>
    <dbReference type="NCBI Taxonomy" id="526221"/>
    <lineage>
        <taxon>Eukaryota</taxon>
        <taxon>Fungi</taxon>
        <taxon>Dikarya</taxon>
        <taxon>Ascomycota</taxon>
        <taxon>Pezizomycotina</taxon>
        <taxon>Sordariomycetes</taxon>
        <taxon>Hypocreomycetidae</taxon>
        <taxon>Glomerellales</taxon>
        <taxon>Plectosphaerellaceae</taxon>
        <taxon>Verticillium</taxon>
    </lineage>
</organism>
<feature type="region of interest" description="Disordered" evidence="1">
    <location>
        <begin position="1"/>
        <end position="162"/>
    </location>
</feature>
<keyword evidence="3" id="KW-1185">Reference proteome</keyword>
<sequence>MDASSPAERAHHHRRGWASKAVIPREAATPEQAPTVTFEGASPSSREVPKRSSTTRSRHGHGHRSRTEDLSKLARARDAVAEEAREAKEAKEAKEAREARRAARRAREETAASEEGSSTKGENSRRRAREEERKRTRDRDTEKEKEREKNGFRAAFKRLFTS</sequence>
<feature type="compositionally biased region" description="Basic and acidic residues" evidence="1">
    <location>
        <begin position="65"/>
        <end position="110"/>
    </location>
</feature>
<dbReference type="RefSeq" id="XP_003008875.1">
    <property type="nucleotide sequence ID" value="XM_003008829.1"/>
</dbReference>
<evidence type="ECO:0000313" key="3">
    <source>
        <dbReference type="Proteomes" id="UP000008698"/>
    </source>
</evidence>